<name>A0A6H0S1S4_9MYCO</name>
<dbReference type="Gene3D" id="3.60.21.10">
    <property type="match status" value="1"/>
</dbReference>
<reference evidence="2 3" key="1">
    <citation type="submission" date="2019-04" db="EMBL/GenBank/DDBJ databases">
        <title>Draft, Whole-Genome Sequence of the Anthracene-degrading Mycobacterium frederiksbergense LB501T, Isolated from a Polycyclic Aromatic Hydrocarbon (PAH)-Contaminated Soil.</title>
        <authorList>
            <person name="Augelletti F."/>
        </authorList>
    </citation>
    <scope>NUCLEOTIDE SEQUENCE [LARGE SCALE GENOMIC DNA]</scope>
    <source>
        <strain evidence="2 3">LB 501T</strain>
    </source>
</reference>
<dbReference type="PANTHER" id="PTHR42850">
    <property type="entry name" value="METALLOPHOSPHOESTERASE"/>
    <property type="match status" value="1"/>
</dbReference>
<feature type="domain" description="Calcineurin-like phosphoesterase" evidence="1">
    <location>
        <begin position="6"/>
        <end position="95"/>
    </location>
</feature>
<dbReference type="PANTHER" id="PTHR42850:SF7">
    <property type="entry name" value="BIS(5'-NUCLEOSYL)-TETRAPHOSPHATASE PRPE [ASYMMETRICAL]"/>
    <property type="match status" value="1"/>
</dbReference>
<sequence length="322" mass="35727">MNGYDVIGDVHGCADELEALLAQLGYAVRDGAYRHPDRTAIFVGDLIDRGPAQLRVLQIVKAMVDAGSARMVLGNHEFNALAYATEWPRGSGKYLRPHDDPGNPDAAKNERQHAEFLEQVTGEARAECLAWFRTQPLWLDLGVIRVVHACWHEASMAALGDDRISIDEQLVRASTKGDPMFEAVETLLKGPEVSLVEHGQPPYLDKDGHSRGAARLRWWNETATTLADLAEISSTFTTEDHRPYPALPEVTLVQDFVYEGKVPVFYGHYWRQGSPRHLHDWTDYAACVDFSAVKGGALTAYRWSGETRIDPSHYVSVGSSVG</sequence>
<dbReference type="InterPro" id="IPR050126">
    <property type="entry name" value="Ap4A_hydrolase"/>
</dbReference>
<keyword evidence="3" id="KW-1185">Reference proteome</keyword>
<evidence type="ECO:0000313" key="2">
    <source>
        <dbReference type="EMBL" id="QIV80399.1"/>
    </source>
</evidence>
<protein>
    <submittedName>
        <fullName evidence="2">Metallophosphatase</fullName>
    </submittedName>
</protein>
<dbReference type="SUPFAM" id="SSF56300">
    <property type="entry name" value="Metallo-dependent phosphatases"/>
    <property type="match status" value="1"/>
</dbReference>
<dbReference type="Pfam" id="PF00149">
    <property type="entry name" value="Metallophos"/>
    <property type="match status" value="1"/>
</dbReference>
<dbReference type="KEGG" id="mfre:EXE63_05435"/>
<dbReference type="Proteomes" id="UP000501849">
    <property type="component" value="Chromosome"/>
</dbReference>
<dbReference type="GO" id="GO:0005737">
    <property type="term" value="C:cytoplasm"/>
    <property type="evidence" value="ECO:0007669"/>
    <property type="project" value="TreeGrafter"/>
</dbReference>
<dbReference type="EMBL" id="CP038799">
    <property type="protein sequence ID" value="QIV80399.1"/>
    <property type="molecule type" value="Genomic_DNA"/>
</dbReference>
<evidence type="ECO:0000313" key="3">
    <source>
        <dbReference type="Proteomes" id="UP000501849"/>
    </source>
</evidence>
<organism evidence="2 3">
    <name type="scientific">Mycolicibacterium frederiksbergense</name>
    <dbReference type="NCBI Taxonomy" id="117567"/>
    <lineage>
        <taxon>Bacteria</taxon>
        <taxon>Bacillati</taxon>
        <taxon>Actinomycetota</taxon>
        <taxon>Actinomycetes</taxon>
        <taxon>Mycobacteriales</taxon>
        <taxon>Mycobacteriaceae</taxon>
        <taxon>Mycolicibacterium</taxon>
    </lineage>
</organism>
<gene>
    <name evidence="2" type="ORF">EXE63_05435</name>
</gene>
<dbReference type="InterPro" id="IPR004843">
    <property type="entry name" value="Calcineurin-like_PHP"/>
</dbReference>
<evidence type="ECO:0000259" key="1">
    <source>
        <dbReference type="Pfam" id="PF00149"/>
    </source>
</evidence>
<dbReference type="AlphaFoldDB" id="A0A6H0S1S4"/>
<dbReference type="InterPro" id="IPR029052">
    <property type="entry name" value="Metallo-depent_PP-like"/>
</dbReference>
<dbReference type="RefSeq" id="WP_168141122.1">
    <property type="nucleotide sequence ID" value="NZ_CP038799.1"/>
</dbReference>
<dbReference type="GO" id="GO:0016791">
    <property type="term" value="F:phosphatase activity"/>
    <property type="evidence" value="ECO:0007669"/>
    <property type="project" value="TreeGrafter"/>
</dbReference>
<accession>A0A6H0S1S4</accession>
<proteinExistence type="predicted"/>